<keyword evidence="1" id="KW-0472">Membrane</keyword>
<evidence type="ECO:0000256" key="1">
    <source>
        <dbReference type="SAM" id="Phobius"/>
    </source>
</evidence>
<proteinExistence type="predicted"/>
<dbReference type="OrthoDB" id="5503331at2759"/>
<dbReference type="AlphaFoldDB" id="A0A6A6ELW1"/>
<feature type="transmembrane region" description="Helical" evidence="1">
    <location>
        <begin position="172"/>
        <end position="191"/>
    </location>
</feature>
<protein>
    <submittedName>
        <fullName evidence="2">Uncharacterized protein</fullName>
    </submittedName>
</protein>
<organism evidence="2 3">
    <name type="scientific">Zopfia rhizophila CBS 207.26</name>
    <dbReference type="NCBI Taxonomy" id="1314779"/>
    <lineage>
        <taxon>Eukaryota</taxon>
        <taxon>Fungi</taxon>
        <taxon>Dikarya</taxon>
        <taxon>Ascomycota</taxon>
        <taxon>Pezizomycotina</taxon>
        <taxon>Dothideomycetes</taxon>
        <taxon>Dothideomycetes incertae sedis</taxon>
        <taxon>Zopfiaceae</taxon>
        <taxon>Zopfia</taxon>
    </lineage>
</organism>
<keyword evidence="1" id="KW-1133">Transmembrane helix</keyword>
<name>A0A6A6ELW1_9PEZI</name>
<evidence type="ECO:0000313" key="2">
    <source>
        <dbReference type="EMBL" id="KAF2191758.1"/>
    </source>
</evidence>
<dbReference type="EMBL" id="ML994616">
    <property type="protein sequence ID" value="KAF2191758.1"/>
    <property type="molecule type" value="Genomic_DNA"/>
</dbReference>
<keyword evidence="1" id="KW-0812">Transmembrane</keyword>
<reference evidence="2" key="1">
    <citation type="journal article" date="2020" name="Stud. Mycol.">
        <title>101 Dothideomycetes genomes: a test case for predicting lifestyles and emergence of pathogens.</title>
        <authorList>
            <person name="Haridas S."/>
            <person name="Albert R."/>
            <person name="Binder M."/>
            <person name="Bloem J."/>
            <person name="Labutti K."/>
            <person name="Salamov A."/>
            <person name="Andreopoulos B."/>
            <person name="Baker S."/>
            <person name="Barry K."/>
            <person name="Bills G."/>
            <person name="Bluhm B."/>
            <person name="Cannon C."/>
            <person name="Castanera R."/>
            <person name="Culley D."/>
            <person name="Daum C."/>
            <person name="Ezra D."/>
            <person name="Gonzalez J."/>
            <person name="Henrissat B."/>
            <person name="Kuo A."/>
            <person name="Liang C."/>
            <person name="Lipzen A."/>
            <person name="Lutzoni F."/>
            <person name="Magnuson J."/>
            <person name="Mondo S."/>
            <person name="Nolan M."/>
            <person name="Ohm R."/>
            <person name="Pangilinan J."/>
            <person name="Park H.-J."/>
            <person name="Ramirez L."/>
            <person name="Alfaro M."/>
            <person name="Sun H."/>
            <person name="Tritt A."/>
            <person name="Yoshinaga Y."/>
            <person name="Zwiers L.-H."/>
            <person name="Turgeon B."/>
            <person name="Goodwin S."/>
            <person name="Spatafora J."/>
            <person name="Crous P."/>
            <person name="Grigoriev I."/>
        </authorList>
    </citation>
    <scope>NUCLEOTIDE SEQUENCE</scope>
    <source>
        <strain evidence="2">CBS 207.26</strain>
    </source>
</reference>
<feature type="transmembrane region" description="Helical" evidence="1">
    <location>
        <begin position="132"/>
        <end position="152"/>
    </location>
</feature>
<keyword evidence="3" id="KW-1185">Reference proteome</keyword>
<dbReference type="Proteomes" id="UP000800200">
    <property type="component" value="Unassembled WGS sequence"/>
</dbReference>
<gene>
    <name evidence="2" type="ORF">K469DRAFT_341753</name>
</gene>
<evidence type="ECO:0000313" key="3">
    <source>
        <dbReference type="Proteomes" id="UP000800200"/>
    </source>
</evidence>
<accession>A0A6A6ELW1</accession>
<sequence length="238" mass="26924">MPPDERPKRVRLLYRELNPENGSSTLSRFATTLSPLIVLFQHWAVKVEEGEKTYWFELQYNADRSGLVETRLKGESIEERVSYKADGSEPVKTPLEGSYREFPYGHRHLWGGKTSKPIDEIRRIAQRLINGIYSVYVLGVFDCRGFALALLYRIVKWKNPGLILNKAVDMLVLKPLLMPISAFVTAGLAKWGSIRDRKGVKTEVSSVGGLSAAGGARPIFLKLFFDKNTLILYSFVND</sequence>